<dbReference type="Proteomes" id="UP000251937">
    <property type="component" value="Unassembled WGS sequence"/>
</dbReference>
<evidence type="ECO:0000313" key="2">
    <source>
        <dbReference type="EMBL" id="SQA91507.1"/>
    </source>
</evidence>
<evidence type="ECO:0000313" key="1">
    <source>
        <dbReference type="EMBL" id="SKB69767.1"/>
    </source>
</evidence>
<name>A0AAX2IP35_9FLAO</name>
<gene>
    <name evidence="2" type="ORF">NCTC11212_03141</name>
    <name evidence="1" type="ORF">SAMN05421800_106115</name>
</gene>
<accession>A0AAX2IP35</accession>
<organism evidence="2 4">
    <name type="scientific">Chryseobacterium balustinum</name>
    <dbReference type="NCBI Taxonomy" id="246"/>
    <lineage>
        <taxon>Bacteria</taxon>
        <taxon>Pseudomonadati</taxon>
        <taxon>Bacteroidota</taxon>
        <taxon>Flavobacteriia</taxon>
        <taxon>Flavobacteriales</taxon>
        <taxon>Weeksellaceae</taxon>
        <taxon>Chryseobacterium group</taxon>
        <taxon>Chryseobacterium</taxon>
    </lineage>
</organism>
<sequence length="189" mass="22383">MFISIISFSFLFSQTHPNANDTLECNGRLDDSIMSRLEYAYSNKYEKEDKSNIIKPKINLGWCGTEIGQQARNLACTNAKLIEKKYPFILDEIKKMTKDYPGYSDLNIFWINKKRKDNDDLNFKFNEAEETKIQQWKSEKNHSYFSVVIISNEIDDHNEYVQLEITFPKELIIKCYELSYNNIWSFKPI</sequence>
<evidence type="ECO:0000313" key="3">
    <source>
        <dbReference type="Proteomes" id="UP000190669"/>
    </source>
</evidence>
<reference evidence="1 3" key="1">
    <citation type="submission" date="2017-02" db="EMBL/GenBank/DDBJ databases">
        <authorList>
            <person name="Varghese N."/>
            <person name="Submissions S."/>
        </authorList>
    </citation>
    <scope>NUCLEOTIDE SEQUENCE [LARGE SCALE GENOMIC DNA]</scope>
    <source>
        <strain evidence="1 3">DSM 16775</strain>
    </source>
</reference>
<protein>
    <submittedName>
        <fullName evidence="2">Uncharacterized protein</fullName>
    </submittedName>
</protein>
<dbReference type="RefSeq" id="WP_139377604.1">
    <property type="nucleotide sequence ID" value="NZ_FUZE01000006.1"/>
</dbReference>
<dbReference type="Proteomes" id="UP000190669">
    <property type="component" value="Unassembled WGS sequence"/>
</dbReference>
<dbReference type="EMBL" id="FUZE01000006">
    <property type="protein sequence ID" value="SKB69767.1"/>
    <property type="molecule type" value="Genomic_DNA"/>
</dbReference>
<comment type="caution">
    <text evidence="2">The sequence shown here is derived from an EMBL/GenBank/DDBJ whole genome shotgun (WGS) entry which is preliminary data.</text>
</comment>
<dbReference type="EMBL" id="UAVR01000015">
    <property type="protein sequence ID" value="SQA91507.1"/>
    <property type="molecule type" value="Genomic_DNA"/>
</dbReference>
<proteinExistence type="predicted"/>
<dbReference type="AlphaFoldDB" id="A0AAX2IP35"/>
<keyword evidence="3" id="KW-1185">Reference proteome</keyword>
<reference evidence="2 4" key="2">
    <citation type="submission" date="2018-06" db="EMBL/GenBank/DDBJ databases">
        <authorList>
            <consortium name="Pathogen Informatics"/>
            <person name="Doyle S."/>
        </authorList>
    </citation>
    <scope>NUCLEOTIDE SEQUENCE [LARGE SCALE GENOMIC DNA]</scope>
    <source>
        <strain evidence="2 4">NCTC11212</strain>
    </source>
</reference>
<evidence type="ECO:0000313" key="4">
    <source>
        <dbReference type="Proteomes" id="UP000251937"/>
    </source>
</evidence>